<dbReference type="FunFam" id="3.40.980.10:FF:000006">
    <property type="entry name" value="Molybdenum cofactor biosynthesis protein B"/>
    <property type="match status" value="1"/>
</dbReference>
<dbReference type="GeneID" id="8828260"/>
<accession>B5ICM7</accession>
<keyword evidence="5" id="KW-1185">Reference proteome</keyword>
<dbReference type="PANTHER" id="PTHR43232">
    <property type="entry name" value="MOLYBDENUM COFACTOR BIOSYNTHESIS PROTEIN B"/>
    <property type="match status" value="1"/>
</dbReference>
<dbReference type="Proteomes" id="UP000001400">
    <property type="component" value="Chromosome"/>
</dbReference>
<name>B5ICM7_ACIB4</name>
<dbReference type="InterPro" id="IPR012245">
    <property type="entry name" value="MoaB"/>
</dbReference>
<dbReference type="PANTHER" id="PTHR43232:SF2">
    <property type="entry name" value="MOLYBDENUM COFACTOR BIOSYNTHESIS PROTEIN B"/>
    <property type="match status" value="1"/>
</dbReference>
<comment type="similarity">
    <text evidence="1">Belongs to the MoaB/Mog family.</text>
</comment>
<dbReference type="PIRSF" id="PIRSF006443">
    <property type="entry name" value="MoaB"/>
    <property type="match status" value="1"/>
</dbReference>
<dbReference type="SMART" id="SM00852">
    <property type="entry name" value="MoCF_biosynth"/>
    <property type="match status" value="1"/>
</dbReference>
<dbReference type="Pfam" id="PF00994">
    <property type="entry name" value="MoCF_biosynth"/>
    <property type="match status" value="1"/>
</dbReference>
<dbReference type="InterPro" id="IPR001453">
    <property type="entry name" value="MoaB/Mog_dom"/>
</dbReference>
<evidence type="ECO:0000313" key="5">
    <source>
        <dbReference type="Proteomes" id="UP000001400"/>
    </source>
</evidence>
<dbReference type="NCBIfam" id="TIGR00177">
    <property type="entry name" value="molyb_syn"/>
    <property type="match status" value="1"/>
</dbReference>
<proteinExistence type="inferred from homology"/>
<reference evidence="4" key="1">
    <citation type="submission" date="2010-02" db="EMBL/GenBank/DDBJ databases">
        <title>Complete sequence of Aciduliprofundum boonei T469.</title>
        <authorList>
            <consortium name="US DOE Joint Genome Institute"/>
            <person name="Lucas S."/>
            <person name="Copeland A."/>
            <person name="Lapidus A."/>
            <person name="Cheng J.-F."/>
            <person name="Bruce D."/>
            <person name="Goodwin L."/>
            <person name="Pitluck S."/>
            <person name="Saunders E."/>
            <person name="Detter J.C."/>
            <person name="Han C."/>
            <person name="Tapia R."/>
            <person name="Land M."/>
            <person name="Hauser L."/>
            <person name="Kyrpides N."/>
            <person name="Mikhailova N."/>
            <person name="Flores G."/>
            <person name="Reysenbach A.-L."/>
            <person name="Woyke T."/>
        </authorList>
    </citation>
    <scope>NUCLEOTIDE SEQUENCE</scope>
    <source>
        <strain evidence="4">T469</strain>
    </source>
</reference>
<dbReference type="GO" id="GO:0006777">
    <property type="term" value="P:Mo-molybdopterin cofactor biosynthetic process"/>
    <property type="evidence" value="ECO:0007669"/>
    <property type="project" value="UniProtKB-KW"/>
</dbReference>
<dbReference type="PROSITE" id="PS01078">
    <property type="entry name" value="MOCF_BIOSYNTHESIS_1"/>
    <property type="match status" value="1"/>
</dbReference>
<dbReference type="InterPro" id="IPR036425">
    <property type="entry name" value="MoaB/Mog-like_dom_sf"/>
</dbReference>
<evidence type="ECO:0000259" key="3">
    <source>
        <dbReference type="SMART" id="SM00852"/>
    </source>
</evidence>
<dbReference type="STRING" id="439481.Aboo_1298"/>
<protein>
    <submittedName>
        <fullName evidence="4">Molybdenum cofactor synthesis domain protein</fullName>
    </submittedName>
</protein>
<dbReference type="AlphaFoldDB" id="B5ICM7"/>
<dbReference type="HOGENOM" id="CLU_077358_2_3_2"/>
<gene>
    <name evidence="4" type="ordered locus">Aboo_1298</name>
</gene>
<organism evidence="4 5">
    <name type="scientific">Aciduliprofundum boonei (strain DSM 19572 / T469)</name>
    <dbReference type="NCBI Taxonomy" id="439481"/>
    <lineage>
        <taxon>Archaea</taxon>
        <taxon>Methanobacteriati</taxon>
        <taxon>Thermoplasmatota</taxon>
        <taxon>DHVE2 group</taxon>
        <taxon>Candidatus Aciduliprofundum</taxon>
    </lineage>
</organism>
<evidence type="ECO:0000256" key="2">
    <source>
        <dbReference type="ARBA" id="ARBA00023150"/>
    </source>
</evidence>
<evidence type="ECO:0000313" key="4">
    <source>
        <dbReference type="EMBL" id="ADD09106.1"/>
    </source>
</evidence>
<dbReference type="SUPFAM" id="SSF53218">
    <property type="entry name" value="Molybdenum cofactor biosynthesis proteins"/>
    <property type="match status" value="1"/>
</dbReference>
<dbReference type="OrthoDB" id="205337at2157"/>
<dbReference type="KEGG" id="abi:Aboo_1298"/>
<dbReference type="RefSeq" id="WP_008083768.1">
    <property type="nucleotide sequence ID" value="NC_013926.1"/>
</dbReference>
<dbReference type="GO" id="GO:0005829">
    <property type="term" value="C:cytosol"/>
    <property type="evidence" value="ECO:0007669"/>
    <property type="project" value="TreeGrafter"/>
</dbReference>
<evidence type="ECO:0000256" key="1">
    <source>
        <dbReference type="ARBA" id="ARBA00006112"/>
    </source>
</evidence>
<keyword evidence="2" id="KW-0501">Molybdenum cofactor biosynthesis</keyword>
<feature type="domain" description="MoaB/Mog" evidence="3">
    <location>
        <begin position="16"/>
        <end position="157"/>
    </location>
</feature>
<dbReference type="CDD" id="cd00886">
    <property type="entry name" value="MogA_MoaB"/>
    <property type="match status" value="1"/>
</dbReference>
<dbReference type="eggNOG" id="arCOG00214">
    <property type="taxonomic scope" value="Archaea"/>
</dbReference>
<dbReference type="InterPro" id="IPR008284">
    <property type="entry name" value="MoCF_biosynth_CS"/>
</dbReference>
<dbReference type="Gene3D" id="3.40.980.10">
    <property type="entry name" value="MoaB/Mog-like domain"/>
    <property type="match status" value="1"/>
</dbReference>
<dbReference type="EMBL" id="CP001941">
    <property type="protein sequence ID" value="ADD09106.1"/>
    <property type="molecule type" value="Genomic_DNA"/>
</dbReference>
<sequence length="166" mass="18309">MGVKEHKKHNYTLKIGVITVSSTRTKDTDESGKIIMEAIEKNGHKICGYDVVKDLKLDILRGLFHLLQNCDVVILNGGTGISSRDVTAETIKAILDKELVGFGEIFRLKSYEEIGTAAMMSRAIGGVCCEKLIFSIPGSKGAAKTGCDVIFSEINHMWYELNKEKK</sequence>